<dbReference type="EMBL" id="JAMZMM010000729">
    <property type="protein sequence ID" value="MCP2732673.1"/>
    <property type="molecule type" value="Genomic_DNA"/>
</dbReference>
<dbReference type="PANTHER" id="PTHR46580:SF2">
    <property type="entry name" value="MAM DOMAIN-CONTAINING PROTEIN"/>
    <property type="match status" value="1"/>
</dbReference>
<feature type="region of interest" description="Disordered" evidence="2">
    <location>
        <begin position="1"/>
        <end position="24"/>
    </location>
</feature>
<comment type="caution">
    <text evidence="3">The sequence shown here is derived from an EMBL/GenBank/DDBJ whole genome shotgun (WGS) entry which is preliminary data.</text>
</comment>
<proteinExistence type="predicted"/>
<dbReference type="Pfam" id="PF13517">
    <property type="entry name" value="FG-GAP_3"/>
    <property type="match status" value="1"/>
</dbReference>
<evidence type="ECO:0000256" key="1">
    <source>
        <dbReference type="ARBA" id="ARBA00022729"/>
    </source>
</evidence>
<dbReference type="InterPro" id="IPR028994">
    <property type="entry name" value="Integrin_alpha_N"/>
</dbReference>
<keyword evidence="4" id="KW-1185">Reference proteome</keyword>
<reference evidence="3" key="1">
    <citation type="submission" date="2022-06" db="EMBL/GenBank/DDBJ databases">
        <title>New cyanobacteria of genus Symplocastrum in benthos of Lake Baikal.</title>
        <authorList>
            <person name="Sorokovikova E."/>
            <person name="Tikhonova I."/>
            <person name="Krasnopeev A."/>
            <person name="Evseev P."/>
            <person name="Gladkikh A."/>
            <person name="Belykh O."/>
        </authorList>
    </citation>
    <scope>NUCLEOTIDE SEQUENCE</scope>
    <source>
        <strain evidence="3">BBK-W-15</strain>
    </source>
</reference>
<accession>A0AAE3KSI4</accession>
<evidence type="ECO:0000313" key="4">
    <source>
        <dbReference type="Proteomes" id="UP001204953"/>
    </source>
</evidence>
<dbReference type="Proteomes" id="UP001204953">
    <property type="component" value="Unassembled WGS sequence"/>
</dbReference>
<gene>
    <name evidence="3" type="ORF">NJ959_30025</name>
</gene>
<protein>
    <submittedName>
        <fullName evidence="3">VCBS repeat-containing protein</fullName>
    </submittedName>
</protein>
<feature type="non-terminal residue" evidence="3">
    <location>
        <position position="1"/>
    </location>
</feature>
<evidence type="ECO:0000313" key="3">
    <source>
        <dbReference type="EMBL" id="MCP2732673.1"/>
    </source>
</evidence>
<feature type="region of interest" description="Disordered" evidence="2">
    <location>
        <begin position="368"/>
        <end position="388"/>
    </location>
</feature>
<keyword evidence="1" id="KW-0732">Signal</keyword>
<dbReference type="Pfam" id="PF01839">
    <property type="entry name" value="FG-GAP"/>
    <property type="match status" value="1"/>
</dbReference>
<dbReference type="Gene3D" id="2.60.120.380">
    <property type="match status" value="1"/>
</dbReference>
<dbReference type="Gene3D" id="2.30.30.100">
    <property type="match status" value="4"/>
</dbReference>
<dbReference type="AlphaFoldDB" id="A0AAE3KSI4"/>
<organism evidence="3 4">
    <name type="scientific">Limnofasciculus baicalensis BBK-W-15</name>
    <dbReference type="NCBI Taxonomy" id="2699891"/>
    <lineage>
        <taxon>Bacteria</taxon>
        <taxon>Bacillati</taxon>
        <taxon>Cyanobacteriota</taxon>
        <taxon>Cyanophyceae</taxon>
        <taxon>Coleofasciculales</taxon>
        <taxon>Coleofasciculaceae</taxon>
        <taxon>Limnofasciculus</taxon>
        <taxon>Limnofasciculus baicalensis</taxon>
    </lineage>
</organism>
<dbReference type="SUPFAM" id="SSF69318">
    <property type="entry name" value="Integrin alpha N-terminal domain"/>
    <property type="match status" value="1"/>
</dbReference>
<dbReference type="InterPro" id="IPR013517">
    <property type="entry name" value="FG-GAP"/>
</dbReference>
<name>A0AAE3KSI4_9CYAN</name>
<sequence>GPAGGQTLPGNATSGSGPVPRINGAIGNAGQDADIYQTRTTNPAAFSATTVGQTTLDTQLFLFDSTGRGVSFMDDVSASVFQSTLTGQFVPAAGVYYLAVTAYNFDALAGAQLIWNDLPNVGERAPTGPGAANPVTAWSGANTNTGSYGINLTGASFFADTTTTCPPNFAAATSFPVGVDATSVAVGDLNGDGKPDLAVTNFNSDSVSVLLGTGSGSFGAATSFFVGEGPSAIATGDFNTDGRPDLAVANRFTNNVSVLLGTGTGSFGASTTFGAGNNPTSVAIADFNADGKSDLAVTNENSLNVSVLLGNGAGSFGAATNFGVGFLPTSVAIGGFYAGGKPDLAAANLNRPNVSVRIDNASGGFAAAPAVPTGTPPRRLADDDVNSV</sequence>
<dbReference type="RefSeq" id="WP_254015374.1">
    <property type="nucleotide sequence ID" value="NZ_JAMZMM010000729.1"/>
</dbReference>
<evidence type="ECO:0000256" key="2">
    <source>
        <dbReference type="SAM" id="MobiDB-lite"/>
    </source>
</evidence>
<feature type="compositionally biased region" description="Low complexity" evidence="2">
    <location>
        <begin position="368"/>
        <end position="377"/>
    </location>
</feature>
<dbReference type="PANTHER" id="PTHR46580">
    <property type="entry name" value="SENSOR KINASE-RELATED"/>
    <property type="match status" value="1"/>
</dbReference>